<dbReference type="STRING" id="93625.A0A409XIV3"/>
<dbReference type="InParanoid" id="A0A409XIV3"/>
<sequence length="230" mass="25774">MPPELGALLRLKLKAAVDNVDEFAYVADIFFFWEFGQFGHLGSGVSVRWDEQGLETVRKMRRKEREGREKEVDASDNDTDKERAKERRGSKERRCSSEGRRCTALMDVFPSRRGNGSNVQEAAEGKGQRAQRFLYSILTIEEATVEAHRKPDDWDDVIAGYESGSVDVGSEAIAGGAVEEFGFKEKKVEVDAMLVKKVRILVILDATTNDLVMLINNLDLQATSCMLLHA</sequence>
<evidence type="ECO:0000256" key="1">
    <source>
        <dbReference type="SAM" id="MobiDB-lite"/>
    </source>
</evidence>
<evidence type="ECO:0000313" key="2">
    <source>
        <dbReference type="EMBL" id="PPQ90666.1"/>
    </source>
</evidence>
<feature type="compositionally biased region" description="Basic and acidic residues" evidence="1">
    <location>
        <begin position="63"/>
        <end position="98"/>
    </location>
</feature>
<dbReference type="Proteomes" id="UP000283269">
    <property type="component" value="Unassembled WGS sequence"/>
</dbReference>
<protein>
    <submittedName>
        <fullName evidence="2">Uncharacterized protein</fullName>
    </submittedName>
</protein>
<organism evidence="2 3">
    <name type="scientific">Psilocybe cyanescens</name>
    <dbReference type="NCBI Taxonomy" id="93625"/>
    <lineage>
        <taxon>Eukaryota</taxon>
        <taxon>Fungi</taxon>
        <taxon>Dikarya</taxon>
        <taxon>Basidiomycota</taxon>
        <taxon>Agaricomycotina</taxon>
        <taxon>Agaricomycetes</taxon>
        <taxon>Agaricomycetidae</taxon>
        <taxon>Agaricales</taxon>
        <taxon>Agaricineae</taxon>
        <taxon>Strophariaceae</taxon>
        <taxon>Psilocybe</taxon>
    </lineage>
</organism>
<reference evidence="2 3" key="1">
    <citation type="journal article" date="2018" name="Evol. Lett.">
        <title>Horizontal gene cluster transfer increased hallucinogenic mushroom diversity.</title>
        <authorList>
            <person name="Reynolds H.T."/>
            <person name="Vijayakumar V."/>
            <person name="Gluck-Thaler E."/>
            <person name="Korotkin H.B."/>
            <person name="Matheny P.B."/>
            <person name="Slot J.C."/>
        </authorList>
    </citation>
    <scope>NUCLEOTIDE SEQUENCE [LARGE SCALE GENOMIC DNA]</scope>
    <source>
        <strain evidence="2 3">2631</strain>
    </source>
</reference>
<keyword evidence="3" id="KW-1185">Reference proteome</keyword>
<accession>A0A409XIV3</accession>
<gene>
    <name evidence="2" type="ORF">CVT25_004703</name>
</gene>
<dbReference type="AlphaFoldDB" id="A0A409XIV3"/>
<comment type="caution">
    <text evidence="2">The sequence shown here is derived from an EMBL/GenBank/DDBJ whole genome shotgun (WGS) entry which is preliminary data.</text>
</comment>
<name>A0A409XIV3_PSICY</name>
<feature type="region of interest" description="Disordered" evidence="1">
    <location>
        <begin position="60"/>
        <end position="98"/>
    </location>
</feature>
<dbReference type="EMBL" id="NHYD01001575">
    <property type="protein sequence ID" value="PPQ90666.1"/>
    <property type="molecule type" value="Genomic_DNA"/>
</dbReference>
<evidence type="ECO:0000313" key="3">
    <source>
        <dbReference type="Proteomes" id="UP000283269"/>
    </source>
</evidence>
<proteinExistence type="predicted"/>